<dbReference type="GO" id="GO:0003700">
    <property type="term" value="F:DNA-binding transcription factor activity"/>
    <property type="evidence" value="ECO:0007669"/>
    <property type="project" value="InterPro"/>
</dbReference>
<dbReference type="EMBL" id="SNVV01000003">
    <property type="protein sequence ID" value="TDN55941.1"/>
    <property type="molecule type" value="Genomic_DNA"/>
</dbReference>
<dbReference type="InterPro" id="IPR036388">
    <property type="entry name" value="WH-like_DNA-bd_sf"/>
</dbReference>
<dbReference type="FunFam" id="3.40.190.290:FF:000001">
    <property type="entry name" value="Transcriptional regulator, LysR family"/>
    <property type="match status" value="1"/>
</dbReference>
<dbReference type="PANTHER" id="PTHR30537">
    <property type="entry name" value="HTH-TYPE TRANSCRIPTIONAL REGULATOR"/>
    <property type="match status" value="1"/>
</dbReference>
<comment type="caution">
    <text evidence="7">The sequence shown here is derived from an EMBL/GenBank/DDBJ whole genome shotgun (WGS) entry which is preliminary data.</text>
</comment>
<dbReference type="FunFam" id="1.10.10.10:FF:000001">
    <property type="entry name" value="LysR family transcriptional regulator"/>
    <property type="match status" value="1"/>
</dbReference>
<dbReference type="Pfam" id="PF00126">
    <property type="entry name" value="HTH_1"/>
    <property type="match status" value="1"/>
</dbReference>
<dbReference type="InterPro" id="IPR036390">
    <property type="entry name" value="WH_DNA-bd_sf"/>
</dbReference>
<dbReference type="PROSITE" id="PS50931">
    <property type="entry name" value="HTH_LYSR"/>
    <property type="match status" value="1"/>
</dbReference>
<dbReference type="Gene3D" id="1.10.10.10">
    <property type="entry name" value="Winged helix-like DNA-binding domain superfamily/Winged helix DNA-binding domain"/>
    <property type="match status" value="1"/>
</dbReference>
<dbReference type="AlphaFoldDB" id="A0A4R6ECQ7"/>
<organism evidence="7 8">
    <name type="scientific">Azoarcus indigens</name>
    <dbReference type="NCBI Taxonomy" id="29545"/>
    <lineage>
        <taxon>Bacteria</taxon>
        <taxon>Pseudomonadati</taxon>
        <taxon>Pseudomonadota</taxon>
        <taxon>Betaproteobacteria</taxon>
        <taxon>Rhodocyclales</taxon>
        <taxon>Zoogloeaceae</taxon>
        <taxon>Azoarcus</taxon>
    </lineage>
</organism>
<gene>
    <name evidence="7" type="ORF">C7389_103279</name>
</gene>
<dbReference type="PANTHER" id="PTHR30537:SF35">
    <property type="entry name" value="TRANSCRIPTIONAL REGULATORY PROTEIN"/>
    <property type="match status" value="1"/>
</dbReference>
<dbReference type="GO" id="GO:0043565">
    <property type="term" value="F:sequence-specific DNA binding"/>
    <property type="evidence" value="ECO:0007669"/>
    <property type="project" value="TreeGrafter"/>
</dbReference>
<dbReference type="SUPFAM" id="SSF53850">
    <property type="entry name" value="Periplasmic binding protein-like II"/>
    <property type="match status" value="1"/>
</dbReference>
<keyword evidence="3" id="KW-0238">DNA-binding</keyword>
<evidence type="ECO:0000256" key="1">
    <source>
        <dbReference type="ARBA" id="ARBA00009437"/>
    </source>
</evidence>
<evidence type="ECO:0000313" key="8">
    <source>
        <dbReference type="Proteomes" id="UP000295129"/>
    </source>
</evidence>
<evidence type="ECO:0000256" key="4">
    <source>
        <dbReference type="ARBA" id="ARBA00023163"/>
    </source>
</evidence>
<evidence type="ECO:0000313" key="7">
    <source>
        <dbReference type="EMBL" id="TDN55941.1"/>
    </source>
</evidence>
<evidence type="ECO:0000259" key="6">
    <source>
        <dbReference type="PROSITE" id="PS50931"/>
    </source>
</evidence>
<dbReference type="Gene3D" id="3.40.190.290">
    <property type="match status" value="1"/>
</dbReference>
<feature type="domain" description="HTH lysR-type" evidence="6">
    <location>
        <begin position="17"/>
        <end position="74"/>
    </location>
</feature>
<accession>A0A4R6ECQ7</accession>
<keyword evidence="2" id="KW-0805">Transcription regulation</keyword>
<sequence length="342" mass="36982">MGLFVSSIDQVSPKDMDRLTAMRVFAEVARSGSFTGTANRLDMSRAMVTRYVAEMEQWLGTRLLQRTTRSVKLTNAGEQCLRRCLQVLSIVQEVEEDACSTDGQLRGQLRLTSSVSFGYAQLAPALGDFLGLHPQLKVHLDVSDGALNLVEARIDLAIRISHEPDAGLIARPLAECASVLVAAPAYLEAAGRPGHPDELPGHRCLGYTNFGRDQWRFHAADGAERLVTVPVRLTANDATVLTSAALAGAGIALQPTYLVGPLVREGKLEVVLPQWRPAVLTVYAIYPSRRHLPPAVRALLDFLAARFAGEPWQADFQPPSPAARSASAASGMRTQSGRFSSS</sequence>
<feature type="region of interest" description="Disordered" evidence="5">
    <location>
        <begin position="315"/>
        <end position="342"/>
    </location>
</feature>
<keyword evidence="4" id="KW-0804">Transcription</keyword>
<dbReference type="InterPro" id="IPR000847">
    <property type="entry name" value="LysR_HTH_N"/>
</dbReference>
<dbReference type="CDD" id="cd08422">
    <property type="entry name" value="PBP2_CrgA_like"/>
    <property type="match status" value="1"/>
</dbReference>
<comment type="similarity">
    <text evidence="1">Belongs to the LysR transcriptional regulatory family.</text>
</comment>
<proteinExistence type="inferred from homology"/>
<dbReference type="InterPro" id="IPR058163">
    <property type="entry name" value="LysR-type_TF_proteobact-type"/>
</dbReference>
<name>A0A4R6ECQ7_9RHOO</name>
<dbReference type="Pfam" id="PF03466">
    <property type="entry name" value="LysR_substrate"/>
    <property type="match status" value="1"/>
</dbReference>
<dbReference type="SUPFAM" id="SSF46785">
    <property type="entry name" value="Winged helix' DNA-binding domain"/>
    <property type="match status" value="1"/>
</dbReference>
<feature type="compositionally biased region" description="Polar residues" evidence="5">
    <location>
        <begin position="332"/>
        <end position="342"/>
    </location>
</feature>
<protein>
    <submittedName>
        <fullName evidence="7">LysR family transcriptional regulator</fullName>
    </submittedName>
</protein>
<dbReference type="GO" id="GO:0006351">
    <property type="term" value="P:DNA-templated transcription"/>
    <property type="evidence" value="ECO:0007669"/>
    <property type="project" value="TreeGrafter"/>
</dbReference>
<evidence type="ECO:0000256" key="5">
    <source>
        <dbReference type="SAM" id="MobiDB-lite"/>
    </source>
</evidence>
<reference evidence="7 8" key="1">
    <citation type="submission" date="2019-03" db="EMBL/GenBank/DDBJ databases">
        <title>Genomic Encyclopedia of Type Strains, Phase IV (KMG-IV): sequencing the most valuable type-strain genomes for metagenomic binning, comparative biology and taxonomic classification.</title>
        <authorList>
            <person name="Goeker M."/>
        </authorList>
    </citation>
    <scope>NUCLEOTIDE SEQUENCE [LARGE SCALE GENOMIC DNA]</scope>
    <source>
        <strain evidence="7 8">DSM 12121</strain>
    </source>
</reference>
<keyword evidence="8" id="KW-1185">Reference proteome</keyword>
<dbReference type="Proteomes" id="UP000295129">
    <property type="component" value="Unassembled WGS sequence"/>
</dbReference>
<dbReference type="InterPro" id="IPR005119">
    <property type="entry name" value="LysR_subst-bd"/>
</dbReference>
<evidence type="ECO:0000256" key="3">
    <source>
        <dbReference type="ARBA" id="ARBA00023125"/>
    </source>
</evidence>
<evidence type="ECO:0000256" key="2">
    <source>
        <dbReference type="ARBA" id="ARBA00023015"/>
    </source>
</evidence>